<evidence type="ECO:0000313" key="1">
    <source>
        <dbReference type="EMBL" id="MPN08996.1"/>
    </source>
</evidence>
<evidence type="ECO:0008006" key="2">
    <source>
        <dbReference type="Google" id="ProtNLM"/>
    </source>
</evidence>
<comment type="caution">
    <text evidence="1">The sequence shown here is derived from an EMBL/GenBank/DDBJ whole genome shotgun (WGS) entry which is preliminary data.</text>
</comment>
<dbReference type="EMBL" id="VSSQ01055094">
    <property type="protein sequence ID" value="MPN08996.1"/>
    <property type="molecule type" value="Genomic_DNA"/>
</dbReference>
<organism evidence="1">
    <name type="scientific">bioreactor metagenome</name>
    <dbReference type="NCBI Taxonomy" id="1076179"/>
    <lineage>
        <taxon>unclassified sequences</taxon>
        <taxon>metagenomes</taxon>
        <taxon>ecological metagenomes</taxon>
    </lineage>
</organism>
<dbReference type="InterPro" id="IPR059180">
    <property type="entry name" value="3D_YorM"/>
</dbReference>
<reference evidence="1" key="1">
    <citation type="submission" date="2019-08" db="EMBL/GenBank/DDBJ databases">
        <authorList>
            <person name="Kucharzyk K."/>
            <person name="Murdoch R.W."/>
            <person name="Higgins S."/>
            <person name="Loffler F."/>
        </authorList>
    </citation>
    <scope>NUCLEOTIDE SEQUENCE</scope>
</reference>
<proteinExistence type="predicted"/>
<accession>A0A645F5T9</accession>
<gene>
    <name evidence="1" type="ORF">SDC9_156284</name>
</gene>
<sequence length="160" mass="17679">MESLPVAETILVGTKEPVVVKKTVAVEKKPVVKVRKAPEVKKPVAKKVSTTDTDSDSDKNWKTFTLSFYTNLPSENGGYTITATGESLRYGMVASNYYSLGKKIYLSGWGTFTVKDRGGSNFYSSTRLDVFIPRRSGESNSTYLARVNNMGLKKVKGYVK</sequence>
<dbReference type="CDD" id="cd14667">
    <property type="entry name" value="3D_containing_proteins"/>
    <property type="match status" value="1"/>
</dbReference>
<protein>
    <recommendedName>
        <fullName evidence="2">3D domain-containing protein</fullName>
    </recommendedName>
</protein>
<dbReference type="AlphaFoldDB" id="A0A645F5T9"/>
<name>A0A645F5T9_9ZZZZ</name>